<keyword evidence="3" id="KW-1185">Reference proteome</keyword>
<evidence type="ECO:0000313" key="3">
    <source>
        <dbReference type="Proteomes" id="UP000266188"/>
    </source>
</evidence>
<name>A0A3A2ZYB1_9EURO</name>
<comment type="caution">
    <text evidence="2">The sequence shown here is derived from an EMBL/GenBank/DDBJ whole genome shotgun (WGS) entry which is preliminary data.</text>
</comment>
<gene>
    <name evidence="2" type="ORF">PHISCL_05598</name>
</gene>
<protein>
    <submittedName>
        <fullName evidence="2">Uncharacterized protein</fullName>
    </submittedName>
</protein>
<feature type="region of interest" description="Disordered" evidence="1">
    <location>
        <begin position="121"/>
        <end position="147"/>
    </location>
</feature>
<dbReference type="EMBL" id="MVGC01000189">
    <property type="protein sequence ID" value="RJE22051.1"/>
    <property type="molecule type" value="Genomic_DNA"/>
</dbReference>
<evidence type="ECO:0000313" key="2">
    <source>
        <dbReference type="EMBL" id="RJE22051.1"/>
    </source>
</evidence>
<reference evidence="3" key="1">
    <citation type="submission" date="2017-02" db="EMBL/GenBank/DDBJ databases">
        <authorList>
            <person name="Tafer H."/>
            <person name="Lopandic K."/>
        </authorList>
    </citation>
    <scope>NUCLEOTIDE SEQUENCE [LARGE SCALE GENOMIC DNA]</scope>
    <source>
        <strain evidence="3">CBS 366.77</strain>
    </source>
</reference>
<dbReference type="AlphaFoldDB" id="A0A3A2ZYB1"/>
<proteinExistence type="predicted"/>
<dbReference type="OrthoDB" id="5376140at2759"/>
<accession>A0A3A2ZYB1</accession>
<sequence length="850" mass="98133">MAPKQWEEDDHESSNDDSSSSTDDQDEFDQESPKRITKQLNMSRNYMRTWTSQNPFREFYQNWRDAIIETFNLKSAFKPEYKGDDRFIPVVVPYPKVNPPAYMGLIEFNKATGRVVLANASPTSRMEPKHLQLGNTSKDKKPDMAGSHGDGFKLAALVMSRDKYKVRIEASNYYWNFGFKAPLRKKFICTLNPSKKKPPSSSNIRQHLTPMPQFKNRIWKDVTVTIGSGRQPEARRVEQKEFTRWLGVTFDIQGFSTPTDMIETSAGDLILDSNFANKTYWKGLLLQTPASGINNYHYGYNFRHGQVNRDRVQLKSTQEEAKRLANLWQDAIEQREGNVLAKYVKMLRDRPGAPDIKHADDYVNQVTAKKIWKYLLSEAGGRKFYYWNTQDKDVRIITECLRKEPVGISEVLWNILRKGRLIRTPGEERIAQFRNAQPIPAPKSVFARTVQRMLKASLLLSEHTKGLDAVFVDCGHSDIDVLFEPNSKQFKIHKKWLDYHATHREYPCRVSASDRKEPDGYFYCGHIVERLYRRSIEELVSTESADPAIKKQWEKMFQIFHEKVDEMPRMVKIKPPSEASTTWALDVSWEFELPKSIRRRFRGNLQYKVVLHGEECVTQADQLLYREGNPCTCVQKVLEAGITSNKTIKFDNLSGSRKYFPMVARNEDESFYGIAPCPTEASAPGTGIHHFIIEDDTTNNATREDLNKNENGASHGNCRAGFWKTWNAEEFPKLFRMLSSYENYNPMYGPHVETLENARLNWRFERDDYVKVAITSADSSDRITCCLRIHVIYLPNQPGTDDEGSLLVTRYSFNHLNPIFDGYSEINEVYLESKGLDSMGQRQDASLVPI</sequence>
<organism evidence="2 3">
    <name type="scientific">Aspergillus sclerotialis</name>
    <dbReference type="NCBI Taxonomy" id="2070753"/>
    <lineage>
        <taxon>Eukaryota</taxon>
        <taxon>Fungi</taxon>
        <taxon>Dikarya</taxon>
        <taxon>Ascomycota</taxon>
        <taxon>Pezizomycotina</taxon>
        <taxon>Eurotiomycetes</taxon>
        <taxon>Eurotiomycetidae</taxon>
        <taxon>Eurotiales</taxon>
        <taxon>Aspergillaceae</taxon>
        <taxon>Aspergillus</taxon>
        <taxon>Aspergillus subgen. Polypaecilum</taxon>
    </lineage>
</organism>
<dbReference type="Proteomes" id="UP000266188">
    <property type="component" value="Unassembled WGS sequence"/>
</dbReference>
<feature type="region of interest" description="Disordered" evidence="1">
    <location>
        <begin position="1"/>
        <end position="34"/>
    </location>
</feature>
<evidence type="ECO:0000256" key="1">
    <source>
        <dbReference type="SAM" id="MobiDB-lite"/>
    </source>
</evidence>